<gene>
    <name evidence="1" type="ORF">Y1Q_0007895</name>
</gene>
<name>A0A151NF67_ALLMI</name>
<accession>A0A151NF67</accession>
<organism evidence="1 2">
    <name type="scientific">Alligator mississippiensis</name>
    <name type="common">American alligator</name>
    <dbReference type="NCBI Taxonomy" id="8496"/>
    <lineage>
        <taxon>Eukaryota</taxon>
        <taxon>Metazoa</taxon>
        <taxon>Chordata</taxon>
        <taxon>Craniata</taxon>
        <taxon>Vertebrata</taxon>
        <taxon>Euteleostomi</taxon>
        <taxon>Archelosauria</taxon>
        <taxon>Archosauria</taxon>
        <taxon>Crocodylia</taxon>
        <taxon>Alligatoridae</taxon>
        <taxon>Alligatorinae</taxon>
        <taxon>Alligator</taxon>
    </lineage>
</organism>
<sequence>MGAWKGTSNSCESCILHSTSLSSAVVLSCHGNHNQEGDVVSCGPFHTEVVMPDIQLKSGALKNDSFCSIAQKILAIITNLYIH</sequence>
<dbReference type="PROSITE" id="PS51257">
    <property type="entry name" value="PROKAR_LIPOPROTEIN"/>
    <property type="match status" value="1"/>
</dbReference>
<dbReference type="AlphaFoldDB" id="A0A151NF67"/>
<protein>
    <submittedName>
        <fullName evidence="1">Uncharacterized protein</fullName>
    </submittedName>
</protein>
<keyword evidence="2" id="KW-1185">Reference proteome</keyword>
<reference evidence="1 2" key="1">
    <citation type="journal article" date="2012" name="Genome Biol.">
        <title>Sequencing three crocodilian genomes to illuminate the evolution of archosaurs and amniotes.</title>
        <authorList>
            <person name="St John J.A."/>
            <person name="Braun E.L."/>
            <person name="Isberg S.R."/>
            <person name="Miles L.G."/>
            <person name="Chong A.Y."/>
            <person name="Gongora J."/>
            <person name="Dalzell P."/>
            <person name="Moran C."/>
            <person name="Bed'hom B."/>
            <person name="Abzhanov A."/>
            <person name="Burgess S.C."/>
            <person name="Cooksey A.M."/>
            <person name="Castoe T.A."/>
            <person name="Crawford N.G."/>
            <person name="Densmore L.D."/>
            <person name="Drew J.C."/>
            <person name="Edwards S.V."/>
            <person name="Faircloth B.C."/>
            <person name="Fujita M.K."/>
            <person name="Greenwold M.J."/>
            <person name="Hoffmann F.G."/>
            <person name="Howard J.M."/>
            <person name="Iguchi T."/>
            <person name="Janes D.E."/>
            <person name="Khan S.Y."/>
            <person name="Kohno S."/>
            <person name="de Koning A.J."/>
            <person name="Lance S.L."/>
            <person name="McCarthy F.M."/>
            <person name="McCormack J.E."/>
            <person name="Merchant M.E."/>
            <person name="Peterson D.G."/>
            <person name="Pollock D.D."/>
            <person name="Pourmand N."/>
            <person name="Raney B.J."/>
            <person name="Roessler K.A."/>
            <person name="Sanford J.R."/>
            <person name="Sawyer R.H."/>
            <person name="Schmidt C.J."/>
            <person name="Triplett E.W."/>
            <person name="Tuberville T.D."/>
            <person name="Venegas-Anaya M."/>
            <person name="Howard J.T."/>
            <person name="Jarvis E.D."/>
            <person name="Guillette L.J.Jr."/>
            <person name="Glenn T.C."/>
            <person name="Green R.E."/>
            <person name="Ray D.A."/>
        </authorList>
    </citation>
    <scope>NUCLEOTIDE SEQUENCE [LARGE SCALE GENOMIC DNA]</scope>
    <source>
        <strain evidence="1">KSC_2009_1</strain>
    </source>
</reference>
<dbReference type="EMBL" id="AKHW03003201">
    <property type="protein sequence ID" value="KYO35299.1"/>
    <property type="molecule type" value="Genomic_DNA"/>
</dbReference>
<comment type="caution">
    <text evidence="1">The sequence shown here is derived from an EMBL/GenBank/DDBJ whole genome shotgun (WGS) entry which is preliminary data.</text>
</comment>
<dbReference type="Proteomes" id="UP000050525">
    <property type="component" value="Unassembled WGS sequence"/>
</dbReference>
<evidence type="ECO:0000313" key="2">
    <source>
        <dbReference type="Proteomes" id="UP000050525"/>
    </source>
</evidence>
<proteinExistence type="predicted"/>
<evidence type="ECO:0000313" key="1">
    <source>
        <dbReference type="EMBL" id="KYO35299.1"/>
    </source>
</evidence>